<evidence type="ECO:0000313" key="1">
    <source>
        <dbReference type="EMBL" id="MCQ1528315.1"/>
    </source>
</evidence>
<sequence>MVAKKKPGPNPENPKDTMLRVRVDKITLGKLDNSVKKLNSTRSEVIRQGIDLMDEKLRNK</sequence>
<reference evidence="1 2" key="1">
    <citation type="submission" date="2021-10" db="EMBL/GenBank/DDBJ databases">
        <title>Lutispora strain m25 sp. nov., a thermophilic, non-spore-forming bacterium isolated from a lab-scale methanogenic bioreactor digesting anaerobic sludge.</title>
        <authorList>
            <person name="El Houari A."/>
            <person name="Mcdonald J."/>
        </authorList>
    </citation>
    <scope>NUCLEOTIDE SEQUENCE [LARGE SCALE GENOMIC DNA]</scope>
    <source>
        <strain evidence="2">m25</strain>
    </source>
</reference>
<proteinExistence type="predicted"/>
<evidence type="ECO:0008006" key="3">
    <source>
        <dbReference type="Google" id="ProtNLM"/>
    </source>
</evidence>
<dbReference type="RefSeq" id="WP_255225804.1">
    <property type="nucleotide sequence ID" value="NZ_JAJEKE010000001.1"/>
</dbReference>
<dbReference type="Proteomes" id="UP001651880">
    <property type="component" value="Unassembled WGS sequence"/>
</dbReference>
<protein>
    <recommendedName>
        <fullName evidence="3">Ribbon-helix-helix protein CopG domain-containing protein</fullName>
    </recommendedName>
</protein>
<organism evidence="1 2">
    <name type="scientific">Lutispora saccharofermentans</name>
    <dbReference type="NCBI Taxonomy" id="3024236"/>
    <lineage>
        <taxon>Bacteria</taxon>
        <taxon>Bacillati</taxon>
        <taxon>Bacillota</taxon>
        <taxon>Clostridia</taxon>
        <taxon>Lutisporales</taxon>
        <taxon>Lutisporaceae</taxon>
        <taxon>Lutispora</taxon>
    </lineage>
</organism>
<evidence type="ECO:0000313" key="2">
    <source>
        <dbReference type="Proteomes" id="UP001651880"/>
    </source>
</evidence>
<comment type="caution">
    <text evidence="1">The sequence shown here is derived from an EMBL/GenBank/DDBJ whole genome shotgun (WGS) entry which is preliminary data.</text>
</comment>
<name>A0ABT1NAN0_9FIRM</name>
<accession>A0ABT1NAN0</accession>
<keyword evidence="2" id="KW-1185">Reference proteome</keyword>
<gene>
    <name evidence="1" type="ORF">LJD61_01965</name>
</gene>
<dbReference type="EMBL" id="JAJEKE010000001">
    <property type="protein sequence ID" value="MCQ1528315.1"/>
    <property type="molecule type" value="Genomic_DNA"/>
</dbReference>